<dbReference type="PANTHER" id="PTHR43662">
    <property type="match status" value="1"/>
</dbReference>
<keyword evidence="2" id="KW-0732">Signal</keyword>
<evidence type="ECO:0000313" key="5">
    <source>
        <dbReference type="Proteomes" id="UP000799537"/>
    </source>
</evidence>
<evidence type="ECO:0000259" key="3">
    <source>
        <dbReference type="Pfam" id="PF09362"/>
    </source>
</evidence>
<name>A0A6A6CY16_ZASCE</name>
<organism evidence="4 5">
    <name type="scientific">Zasmidium cellare ATCC 36951</name>
    <dbReference type="NCBI Taxonomy" id="1080233"/>
    <lineage>
        <taxon>Eukaryota</taxon>
        <taxon>Fungi</taxon>
        <taxon>Dikarya</taxon>
        <taxon>Ascomycota</taxon>
        <taxon>Pezizomycotina</taxon>
        <taxon>Dothideomycetes</taxon>
        <taxon>Dothideomycetidae</taxon>
        <taxon>Mycosphaerellales</taxon>
        <taxon>Mycosphaerellaceae</taxon>
        <taxon>Zasmidium</taxon>
    </lineage>
</organism>
<reference evidence="4" key="1">
    <citation type="journal article" date="2020" name="Stud. Mycol.">
        <title>101 Dothideomycetes genomes: a test case for predicting lifestyles and emergence of pathogens.</title>
        <authorList>
            <person name="Haridas S."/>
            <person name="Albert R."/>
            <person name="Binder M."/>
            <person name="Bloem J."/>
            <person name="Labutti K."/>
            <person name="Salamov A."/>
            <person name="Andreopoulos B."/>
            <person name="Baker S."/>
            <person name="Barry K."/>
            <person name="Bills G."/>
            <person name="Bluhm B."/>
            <person name="Cannon C."/>
            <person name="Castanera R."/>
            <person name="Culley D."/>
            <person name="Daum C."/>
            <person name="Ezra D."/>
            <person name="Gonzalez J."/>
            <person name="Henrissat B."/>
            <person name="Kuo A."/>
            <person name="Liang C."/>
            <person name="Lipzen A."/>
            <person name="Lutzoni F."/>
            <person name="Magnuson J."/>
            <person name="Mondo S."/>
            <person name="Nolan M."/>
            <person name="Ohm R."/>
            <person name="Pangilinan J."/>
            <person name="Park H.-J."/>
            <person name="Ramirez L."/>
            <person name="Alfaro M."/>
            <person name="Sun H."/>
            <person name="Tritt A."/>
            <person name="Yoshinaga Y."/>
            <person name="Zwiers L.-H."/>
            <person name="Turgeon B."/>
            <person name="Goodwin S."/>
            <person name="Spatafora J."/>
            <person name="Crous P."/>
            <person name="Grigoriev I."/>
        </authorList>
    </citation>
    <scope>NUCLEOTIDE SEQUENCE</scope>
    <source>
        <strain evidence="4">ATCC 36951</strain>
    </source>
</reference>
<dbReference type="PANTHER" id="PTHR43662:SF7">
    <property type="entry name" value="DUF1996 DOMAIN-CONTAINING PROTEIN"/>
    <property type="match status" value="1"/>
</dbReference>
<feature type="chain" id="PRO_5025356910" description="DUF1996 domain-containing protein" evidence="2">
    <location>
        <begin position="26"/>
        <end position="487"/>
    </location>
</feature>
<evidence type="ECO:0000256" key="2">
    <source>
        <dbReference type="SAM" id="SignalP"/>
    </source>
</evidence>
<accession>A0A6A6CY16</accession>
<dbReference type="Proteomes" id="UP000799537">
    <property type="component" value="Unassembled WGS sequence"/>
</dbReference>
<dbReference type="Pfam" id="PF09362">
    <property type="entry name" value="DUF1996"/>
    <property type="match status" value="1"/>
</dbReference>
<protein>
    <recommendedName>
        <fullName evidence="3">DUF1996 domain-containing protein</fullName>
    </recommendedName>
</protein>
<evidence type="ECO:0000256" key="1">
    <source>
        <dbReference type="SAM" id="MobiDB-lite"/>
    </source>
</evidence>
<gene>
    <name evidence="4" type="ORF">M409DRAFT_63841</name>
</gene>
<sequence length="487" mass="52426">MKSSFAATFVFASSVAAFWRMPCRSQTGYARIDPLVNPGSISDHVHAITGGGNFGADTDFKKLTASDSCTACAVTQDHSAYWTPAVYFQYKNGTTVMVPQVGGMLAYYLYYLDNVKSFPEGFAMIAGNPDTRNFTGPFPDAPLSSWPTDPTDQFFLQQRALGFNCLNYAKTPEASLYRHTFPPKEYMDANCKDGLRLELAFPSCGKEGVLDSPDHRSHVQYPSLVKEGNCPEGFDVHYPFLFFETIWATNQFSGEDGQFLLSTGDPVGTSYHGDFIMGWDSAEFLQSALDTCKSPSGEIEACPLFNIQDDADAAQCTFDMPGDLKDDDCHGPRDGLPVDVPIQYGPEPASQYKIAGASGAATTSIPHTSAPQTYSQSAVSYSPADAASTASAQGGIVVAMESAAGSAHGYGKDTEYGAARPSVTSAPSSASASKDSNAVSTTTITRGNEVIEMVIEETEVTVTAQPTAGSYEKRHLEHHKHHHHARN</sequence>
<feature type="region of interest" description="Disordered" evidence="1">
    <location>
        <begin position="418"/>
        <end position="441"/>
    </location>
</feature>
<feature type="signal peptide" evidence="2">
    <location>
        <begin position="1"/>
        <end position="25"/>
    </location>
</feature>
<dbReference type="GeneID" id="54569068"/>
<dbReference type="OrthoDB" id="74764at2759"/>
<dbReference type="RefSeq" id="XP_033671661.1">
    <property type="nucleotide sequence ID" value="XM_033815796.1"/>
</dbReference>
<dbReference type="InterPro" id="IPR018535">
    <property type="entry name" value="DUF1996"/>
</dbReference>
<dbReference type="AlphaFoldDB" id="A0A6A6CY16"/>
<evidence type="ECO:0000313" key="4">
    <source>
        <dbReference type="EMBL" id="KAF2170772.1"/>
    </source>
</evidence>
<feature type="domain" description="DUF1996" evidence="3">
    <location>
        <begin position="33"/>
        <end position="279"/>
    </location>
</feature>
<dbReference type="EMBL" id="ML993584">
    <property type="protein sequence ID" value="KAF2170772.1"/>
    <property type="molecule type" value="Genomic_DNA"/>
</dbReference>
<feature type="compositionally biased region" description="Low complexity" evidence="1">
    <location>
        <begin position="418"/>
        <end position="440"/>
    </location>
</feature>
<keyword evidence="5" id="KW-1185">Reference proteome</keyword>
<proteinExistence type="predicted"/>